<dbReference type="PANTHER" id="PTHR16263">
    <property type="entry name" value="TETRATRICOPEPTIDE REPEAT PROTEIN 38"/>
    <property type="match status" value="1"/>
</dbReference>
<dbReference type="Proteomes" id="UP000252405">
    <property type="component" value="Unassembled WGS sequence"/>
</dbReference>
<dbReference type="OrthoDB" id="9815900at2"/>
<reference evidence="5 6" key="1">
    <citation type="submission" date="2018-07" db="EMBL/GenBank/DDBJ databases">
        <title>Halomonas montanilacus sp. nov., isolated from Lake Pengyan on Tibetan Plateau.</title>
        <authorList>
            <person name="Lu H."/>
            <person name="Xing P."/>
            <person name="Wu Q."/>
        </authorList>
    </citation>
    <scope>NUCLEOTIDE SEQUENCE [LARGE SCALE GENOMIC DNA]</scope>
    <source>
        <strain evidence="5 6">PYC7W</strain>
    </source>
</reference>
<dbReference type="RefSeq" id="WP_114478362.1">
    <property type="nucleotide sequence ID" value="NZ_QPII01000004.1"/>
</dbReference>
<evidence type="ECO:0000313" key="6">
    <source>
        <dbReference type="Proteomes" id="UP000252405"/>
    </source>
</evidence>
<comment type="caution">
    <text evidence="5">The sequence shown here is derived from an EMBL/GenBank/DDBJ whole genome shotgun (WGS) entry which is preliminary data.</text>
</comment>
<dbReference type="PANTHER" id="PTHR16263:SF4">
    <property type="entry name" value="TETRATRICOPEPTIDE REPEAT PROTEIN 38"/>
    <property type="match status" value="1"/>
</dbReference>
<dbReference type="AlphaFoldDB" id="A0A368TZ64"/>
<gene>
    <name evidence="5" type="ORF">DU505_07420</name>
</gene>
<evidence type="ECO:0000256" key="4">
    <source>
        <dbReference type="ARBA" id="ARBA00022803"/>
    </source>
</evidence>
<keyword evidence="6" id="KW-1185">Reference proteome</keyword>
<keyword evidence="4" id="KW-0802">TPR repeat</keyword>
<organism evidence="5 6">
    <name type="scientific">Billgrantia montanilacus</name>
    <dbReference type="NCBI Taxonomy" id="2282305"/>
    <lineage>
        <taxon>Bacteria</taxon>
        <taxon>Pseudomonadati</taxon>
        <taxon>Pseudomonadota</taxon>
        <taxon>Gammaproteobacteria</taxon>
        <taxon>Oceanospirillales</taxon>
        <taxon>Halomonadaceae</taxon>
        <taxon>Billgrantia</taxon>
    </lineage>
</organism>
<dbReference type="EMBL" id="QPII01000004">
    <property type="protein sequence ID" value="RCV90075.1"/>
    <property type="molecule type" value="Genomic_DNA"/>
</dbReference>
<evidence type="ECO:0000256" key="1">
    <source>
        <dbReference type="ARBA" id="ARBA00005857"/>
    </source>
</evidence>
<evidence type="ECO:0000256" key="3">
    <source>
        <dbReference type="ARBA" id="ARBA00022737"/>
    </source>
</evidence>
<dbReference type="InterPro" id="IPR011990">
    <property type="entry name" value="TPR-like_helical_dom_sf"/>
</dbReference>
<dbReference type="SUPFAM" id="SSF48452">
    <property type="entry name" value="TPR-like"/>
    <property type="match status" value="1"/>
</dbReference>
<dbReference type="InterPro" id="IPR033891">
    <property type="entry name" value="TTC38"/>
</dbReference>
<proteinExistence type="inferred from homology"/>
<evidence type="ECO:0000256" key="2">
    <source>
        <dbReference type="ARBA" id="ARBA00019992"/>
    </source>
</evidence>
<sequence length="445" mass="49634">MQTDRQGNPLPGATAETAELYARSAEAFNLYRSDPVTPLDQAIEAAPGFAMARILRAYLFALATEPDAAEAARADVAALKSYRLNDREASHVAALEHLVAGEWTSAAGALDRHNLHYPHDLLALQAGHLMDFYRANARNLRDRLARVLPQWSPDMPGYSVLLGMYAFGLEETGAYARAEETGRQALDREPLDCWAHHAVAHVMEMQGRAEDGIGWMIAREPYWAGDDNLFKVHNWWHRALCHLELGQADEALALYDGPIRQERSVVALDMIDASALLWRLHLTGQNVGDRWQELADTWDRHADGKLYPFNDWHAVMAYLGAGRDDQVTRLLATLRDPDSGREASTWAKRIGMPLSEGFAAFWRGDYDTAVERLYPARHIANAFGGSHAQRDIIDWTLTEAALRGGYRDVAEGLAHERLAGKPHSPLNRSFLSRTLTPAVDEKQVA</sequence>
<comment type="similarity">
    <text evidence="1">Belongs to the TTC38 family.</text>
</comment>
<keyword evidence="3" id="KW-0677">Repeat</keyword>
<dbReference type="Gene3D" id="1.25.40.10">
    <property type="entry name" value="Tetratricopeptide repeat domain"/>
    <property type="match status" value="1"/>
</dbReference>
<dbReference type="CDD" id="cd05804">
    <property type="entry name" value="StaR_like"/>
    <property type="match status" value="1"/>
</dbReference>
<evidence type="ECO:0000313" key="5">
    <source>
        <dbReference type="EMBL" id="RCV90075.1"/>
    </source>
</evidence>
<name>A0A368TZ64_9GAMM</name>
<accession>A0A368TZ64</accession>
<protein>
    <recommendedName>
        <fullName evidence="2">Tetratricopeptide repeat protein 38</fullName>
    </recommendedName>
</protein>